<dbReference type="SUPFAM" id="SSF46626">
    <property type="entry name" value="Cytochrome c"/>
    <property type="match status" value="1"/>
</dbReference>
<dbReference type="STRING" id="553385.GCA_000591415_01905"/>
<accession>A0A558HEE2</accession>
<dbReference type="GO" id="GO:0046872">
    <property type="term" value="F:metal ion binding"/>
    <property type="evidence" value="ECO:0007669"/>
    <property type="project" value="UniProtKB-KW"/>
</dbReference>
<evidence type="ECO:0000313" key="8">
    <source>
        <dbReference type="Proteomes" id="UP000319941"/>
    </source>
</evidence>
<evidence type="ECO:0000256" key="3">
    <source>
        <dbReference type="ARBA" id="ARBA00023004"/>
    </source>
</evidence>
<dbReference type="InterPro" id="IPR036909">
    <property type="entry name" value="Cyt_c-like_dom_sf"/>
</dbReference>
<evidence type="ECO:0000313" key="7">
    <source>
        <dbReference type="EMBL" id="TVU67510.1"/>
    </source>
</evidence>
<feature type="domain" description="Cytochrome c" evidence="6">
    <location>
        <begin position="68"/>
        <end position="154"/>
    </location>
</feature>
<dbReference type="Pfam" id="PF13442">
    <property type="entry name" value="Cytochrome_CBB3"/>
    <property type="match status" value="1"/>
</dbReference>
<comment type="caution">
    <text evidence="7">The sequence shown here is derived from an EMBL/GenBank/DDBJ whole genome shotgun (WGS) entry which is preliminary data.</text>
</comment>
<dbReference type="OrthoDB" id="9765171at2"/>
<dbReference type="InterPro" id="IPR009056">
    <property type="entry name" value="Cyt_c-like_dom"/>
</dbReference>
<feature type="region of interest" description="Disordered" evidence="5">
    <location>
        <begin position="237"/>
        <end position="265"/>
    </location>
</feature>
<keyword evidence="3 4" id="KW-0408">Iron</keyword>
<feature type="compositionally biased region" description="Basic and acidic residues" evidence="5">
    <location>
        <begin position="172"/>
        <end position="195"/>
    </location>
</feature>
<dbReference type="Proteomes" id="UP000319941">
    <property type="component" value="Unassembled WGS sequence"/>
</dbReference>
<evidence type="ECO:0000259" key="6">
    <source>
        <dbReference type="PROSITE" id="PS51007"/>
    </source>
</evidence>
<protein>
    <submittedName>
        <fullName evidence="7">Cytochrome c</fullName>
    </submittedName>
</protein>
<keyword evidence="8" id="KW-1185">Reference proteome</keyword>
<dbReference type="RefSeq" id="WP_144728066.1">
    <property type="nucleotide sequence ID" value="NZ_CAWOWR010000044.1"/>
</dbReference>
<dbReference type="GO" id="GO:0020037">
    <property type="term" value="F:heme binding"/>
    <property type="evidence" value="ECO:0007669"/>
    <property type="project" value="InterPro"/>
</dbReference>
<feature type="compositionally biased region" description="Basic and acidic residues" evidence="5">
    <location>
        <begin position="242"/>
        <end position="265"/>
    </location>
</feature>
<dbReference type="Gene3D" id="1.10.760.10">
    <property type="entry name" value="Cytochrome c-like domain"/>
    <property type="match status" value="1"/>
</dbReference>
<feature type="region of interest" description="Disordered" evidence="5">
    <location>
        <begin position="166"/>
        <end position="196"/>
    </location>
</feature>
<sequence>MKKVLITASLTLSLFAAIGAGGVYSGVINVGADSPHEGWVYALLDTARTRSVERYASDIEIPDLQGEALITAGAGNYAAMCTSCHLAPGMSETELSQGLYPQPPNFWQTGVNDNPAENFWIIKHGIKASGMPAWGKSMQDDYIWQMVAFMDELPGMSPQRYQTLVASSAGHQHGEGETSSDHHASNAGDSHHEAMTDTVRQAQDTDSVGISADGHDETTNEAHHEEVADVASAQENAAVGSEGHHDEAPARDLHSQEPHEHANGH</sequence>
<dbReference type="EMBL" id="VNFH01000014">
    <property type="protein sequence ID" value="TVU67510.1"/>
    <property type="molecule type" value="Genomic_DNA"/>
</dbReference>
<keyword evidence="1 4" id="KW-0349">Heme</keyword>
<evidence type="ECO:0000256" key="1">
    <source>
        <dbReference type="ARBA" id="ARBA00022617"/>
    </source>
</evidence>
<proteinExistence type="predicted"/>
<dbReference type="PROSITE" id="PS51007">
    <property type="entry name" value="CYTC"/>
    <property type="match status" value="1"/>
</dbReference>
<dbReference type="AlphaFoldDB" id="A0A558HEE2"/>
<keyword evidence="2 4" id="KW-0479">Metal-binding</keyword>
<name>A0A558HEE2_9GAMM</name>
<organism evidence="7 8">
    <name type="scientific">Cobetia crustatorum</name>
    <dbReference type="NCBI Taxonomy" id="553385"/>
    <lineage>
        <taxon>Bacteria</taxon>
        <taxon>Pseudomonadati</taxon>
        <taxon>Pseudomonadota</taxon>
        <taxon>Gammaproteobacteria</taxon>
        <taxon>Oceanospirillales</taxon>
        <taxon>Halomonadaceae</taxon>
        <taxon>Cobetia</taxon>
    </lineage>
</organism>
<reference evidence="7 8" key="1">
    <citation type="submission" date="2019-07" db="EMBL/GenBank/DDBJ databases">
        <title>Diversity of Bacteria from Kongsfjorden, Arctic.</title>
        <authorList>
            <person name="Yu Y."/>
        </authorList>
    </citation>
    <scope>NUCLEOTIDE SEQUENCE [LARGE SCALE GENOMIC DNA]</scope>
    <source>
        <strain evidence="7 8">SM1923</strain>
    </source>
</reference>
<evidence type="ECO:0000256" key="4">
    <source>
        <dbReference type="PROSITE-ProRule" id="PRU00433"/>
    </source>
</evidence>
<dbReference type="GO" id="GO:0009055">
    <property type="term" value="F:electron transfer activity"/>
    <property type="evidence" value="ECO:0007669"/>
    <property type="project" value="InterPro"/>
</dbReference>
<gene>
    <name evidence="7" type="ORF">FQP86_16720</name>
</gene>
<evidence type="ECO:0000256" key="2">
    <source>
        <dbReference type="ARBA" id="ARBA00022723"/>
    </source>
</evidence>
<evidence type="ECO:0000256" key="5">
    <source>
        <dbReference type="SAM" id="MobiDB-lite"/>
    </source>
</evidence>